<evidence type="ECO:0000313" key="1">
    <source>
        <dbReference type="EMBL" id="QWT30039.1"/>
    </source>
</evidence>
<keyword evidence="1" id="KW-0540">Nuclease</keyword>
<gene>
    <name evidence="1" type="primary">171</name>
    <name evidence="1" type="ORF">SEA_TUNATARTARE_171</name>
</gene>
<reference evidence="1 2" key="1">
    <citation type="submission" date="2021-03" db="EMBL/GenBank/DDBJ databases">
        <authorList>
            <person name="Alqahtani R."/>
            <person name="Behailu E."/>
            <person name="Cappabianca D.W."/>
            <person name="Csanadi-Schwartz K.M."/>
            <person name="Dalal A.S."/>
            <person name="Fahim M.S."/>
            <person name="Franklin J.M."/>
            <person name="Gluckman M.H."/>
            <person name="Levine C.J."/>
            <person name="Martin N."/>
            <person name="Milza N."/>
            <person name="Najmabadi R."/>
            <person name="Newman A.M."/>
            <person name="Pajunar M."/>
            <person name="Qalawee I."/>
            <person name="Rizvi A."/>
            <person name="Samuel A."/>
            <person name="Smith A."/>
            <person name="Swann F.E."/>
            <person name="Sweeney P."/>
            <person name="Torres N.R."/>
            <person name="Ventrone L."/>
            <person name="Ventura L."/>
            <person name="Wroe M."/>
            <person name="Acquaye N.A."/>
            <person name="Agnes T.J."/>
            <person name="Ahmed A."/>
            <person name="Ahmed S."/>
            <person name="Amodu B.A."/>
            <person name="Arefeayne N.F."/>
            <person name="Asamoah-Frimpong E.A."/>
            <person name="Attaran A."/>
            <person name="Barragan J.M."/>
            <person name="Baumgarten L.N."/>
            <person name="Berhane B."/>
            <person name="Beyene A."/>
            <person name="Bhattarai B."/>
            <person name="Biondokin D.V."/>
            <person name="Boone B.K."/>
            <person name="Burney S.Z."/>
            <person name="Cayanan J.T."/>
            <person name="Cesta G."/>
            <person name="Chang J."/>
            <person name="Chavez J."/>
            <person name="Chorbajian C."/>
            <person name="Christian S."/>
            <person name="Corns J.R."/>
            <person name="Corns N.R."/>
            <person name="Cowan J.T."/>
            <person name="Coyne C."/>
            <person name="Dadzie B."/>
            <person name="Datu D.V."/>
            <person name="Deng B.C."/>
            <person name="Der L."/>
            <person name="Dickerson K."/>
            <person name="Dozier E."/>
            <person name="Egbunine A.O."/>
            <person name="Farooq M."/>
            <person name="Fonge A.E."/>
            <person name="Ghomsi-Nono M.P."/>
            <person name="Giampietro H."/>
            <person name="Gunnison R.P."/>
            <person name="Han S.H."/>
            <person name="Hennigan A.J."/>
            <person name="Hong A.N."/>
            <person name="Ijomor E.C."/>
            <person name="Jalali A."/>
            <person name="Jamil T.Z."/>
            <person name="Jenkins C.R."/>
            <person name="Joseph M.A."/>
            <person name="Jowanowitch O.J."/>
            <person name="Kang D."/>
            <person name="Khan A."/>
            <person name="Khan Z.K."/>
            <person name="Kiewe T."/>
            <person name="Kjerulf A.B."/>
            <person name="Kolosey V."/>
            <person name="Kurup M."/>
            <person name="Lee V.H."/>
            <person name="Llontop-Maldonado V."/>
            <person name="Long P."/>
            <person name="Lu N."/>
            <person name="Majekodunmi A."/>
            <person name="Malik H.W."/>
            <person name="Marcellino S.C."/>
            <person name="Martinez L.A."/>
            <person name="Meher F.N."/>
            <person name="Michelin M.A."/>
            <person name="Mitchell K.G."/>
            <person name="Mullens W.J."/>
            <person name="Nwakama C."/>
            <person name="Nwosu F.T."/>
            <person name="Oboh E.C."/>
            <person name="Odujinrin O."/>
            <person name="Ogunsan O."/>
            <person name="O'Neill K."/>
            <person name="Oxlaj J.A."/>
            <person name="Patel A.K."/>
            <person name="Patel B.R."/>
            <person name="Pham Q."/>
            <person name="Porter J."/>
            <person name="Portes J."/>
            <person name="Prokopenko A."/>
            <person name="Quraishi M."/>
            <person name="Qureshi M."/>
            <person name="Rivera A."/>
            <person name="Rubalsky V."/>
            <person name="Saikali Y."/>
            <person name="Saqaf K."/>
            <person name="Saroya S.R."/>
            <person name="Seas A."/>
            <person name="Shadrick R.E."/>
            <person name="Sharda N."/>
            <person name="Sigindere M.T."/>
            <person name="Simbi V.G."/>
            <person name="Thuzar C."/>
            <person name="Tran K."/>
            <person name="Tran V.D."/>
            <person name="Trang W."/>
            <person name="Vaishnav N."/>
            <person name="Vuong K."/>
            <person name="Walker C."/>
            <person name="Wallace S.A."/>
            <person name="Warfield J.C."/>
            <person name="Wikina T."/>
            <person name="Wobbeking F.T."/>
            <person name="Worrent L.D."/>
            <person name="Yan T."/>
            <person name="Zehra A."/>
            <person name="Avazpour P."/>
            <person name="Kim F.M."/>
            <person name="Mason K."/>
            <person name="Nguyen D.A."/>
            <person name="Pettit S.M."/>
            <person name="Zhou O.J."/>
            <person name="Brissett D.L."/>
            <person name="Gualtieri C."/>
            <person name="Hufford T.M."/>
            <person name="Ko J.M."/>
            <person name="Novak J.K."/>
            <person name="Smith Z.M."/>
            <person name="Mayer-Bacon C."/>
            <person name="Erill I."/>
            <person name="Caruso S.M."/>
            <person name="Garlena R.A."/>
            <person name="Russell D.A."/>
            <person name="Pope W.H."/>
            <person name="Jacobs-Sera D."/>
            <person name="Hatfull G.F."/>
        </authorList>
    </citation>
    <scope>NUCLEOTIDE SEQUENCE [LARGE SCALE GENOMIC DNA]</scope>
</reference>
<proteinExistence type="predicted"/>
<dbReference type="GeneID" id="77927739"/>
<organism evidence="1 2">
    <name type="scientific">Streptomyces phage TunaTartare</name>
    <dbReference type="NCBI Taxonomy" id="2848887"/>
    <lineage>
        <taxon>Viruses</taxon>
        <taxon>Duplodnaviria</taxon>
        <taxon>Heunggongvirae</taxon>
        <taxon>Uroviricota</taxon>
        <taxon>Caudoviricetes</taxon>
        <taxon>Stanwilliamsviridae</taxon>
        <taxon>Loccivirinae</taxon>
        <taxon>Faustvirus</taxon>
        <taxon>Faustvirus tunatartare</taxon>
    </lineage>
</organism>
<dbReference type="RefSeq" id="YP_010651996.1">
    <property type="nucleotide sequence ID" value="NC_070784.1"/>
</dbReference>
<dbReference type="EMBL" id="MW822145">
    <property type="protein sequence ID" value="QWT30039.1"/>
    <property type="molecule type" value="Genomic_DNA"/>
</dbReference>
<dbReference type="GO" id="GO:0004519">
    <property type="term" value="F:endonuclease activity"/>
    <property type="evidence" value="ECO:0007669"/>
    <property type="project" value="UniProtKB-KW"/>
</dbReference>
<accession>A0A8F2E6X2</accession>
<evidence type="ECO:0000313" key="2">
    <source>
        <dbReference type="Proteomes" id="UP000683399"/>
    </source>
</evidence>
<dbReference type="Proteomes" id="UP000683399">
    <property type="component" value="Segment"/>
</dbReference>
<name>A0A8F2E6X2_9CAUD</name>
<dbReference type="KEGG" id="vg:77927739"/>
<keyword evidence="1" id="KW-0378">Hydrolase</keyword>
<keyword evidence="2" id="KW-1185">Reference proteome</keyword>
<keyword evidence="1" id="KW-0255">Endonuclease</keyword>
<protein>
    <submittedName>
        <fullName evidence="1">HNH endonuclease</fullName>
    </submittedName>
</protein>
<sequence length="165" mass="19100">MLWVRVPPDLLDFLVKKVYALHMICSSCNEEVEQYAKGKRCRKCYNAYMAEYMLKRYHKNRATLIDELGGKCIDCGSTDNLEFDHAESSDKEFDLARGHSFSLERLRQEVAKCVLRCRRCHIEKTRKFDLGAVQHGGGVSGKRNCPCKPCKDRKAEYMRTYKSSS</sequence>